<evidence type="ECO:0000313" key="5">
    <source>
        <dbReference type="Proteomes" id="UP001168167"/>
    </source>
</evidence>
<keyword evidence="5" id="KW-1185">Reference proteome</keyword>
<feature type="domain" description="Cytochrome c-type biogenesis protein H Ig-like" evidence="3">
    <location>
        <begin position="285"/>
        <end position="384"/>
    </location>
</feature>
<sequence length="393" mass="42473">MNITFIVVALLMMLLSLAFVLPAFLRRPCNQHDTARDENISAARERLDDARAVASDTTPEEVHEYEEEIAYQLLQEAGKEISPALAVQPVFKKDWRSVVFTTVVLLLFTPLLYFFLGTPATLMPPPSIEELTAKLKQRTVTHPQDAEALAWLGRVMGAQGDYAAAADYYARARAVVGNTSELLAANIDALMMKGLSTDDDTLSGLLTVALIKTPEAPSILWLAGLHAERRGLLDEALGYWWRAHDNLADVPEAQNDIAVAITDLEEKLVASSATKAKKSNVVVIVQLSQTQRVDESDTLFIFAKAADDGASVPLAVRSLTTFQLPLTVTLSDDDAMAPAINMSSTDSYDIVARLSQSGNAIIQQGDRQGSVDGVSAGTMVTVLINTISSGGKK</sequence>
<evidence type="ECO:0000256" key="1">
    <source>
        <dbReference type="ARBA" id="ARBA00022748"/>
    </source>
</evidence>
<name>A0ABT7QL57_9GAMM</name>
<organism evidence="4 5">
    <name type="scientific">Candidatus Doriopsillibacter californiensis</name>
    <dbReference type="NCBI Taxonomy" id="2970740"/>
    <lineage>
        <taxon>Bacteria</taxon>
        <taxon>Pseudomonadati</taxon>
        <taxon>Pseudomonadota</taxon>
        <taxon>Gammaproteobacteria</taxon>
        <taxon>Candidatus Tethybacterales</taxon>
        <taxon>Candidatus Persebacteraceae</taxon>
        <taxon>Candidatus Doriopsillibacter</taxon>
    </lineage>
</organism>
<dbReference type="InterPro" id="IPR017560">
    <property type="entry name" value="Cyt_c_biogenesis_CcmI"/>
</dbReference>
<keyword evidence="2" id="KW-1133">Transmembrane helix</keyword>
<protein>
    <submittedName>
        <fullName evidence="4">C-type cytochrome biogenesis protein CcmI</fullName>
    </submittedName>
</protein>
<comment type="caution">
    <text evidence="4">The sequence shown here is derived from an EMBL/GenBank/DDBJ whole genome shotgun (WGS) entry which is preliminary data.</text>
</comment>
<dbReference type="Gene3D" id="1.25.40.10">
    <property type="entry name" value="Tetratricopeptide repeat domain"/>
    <property type="match status" value="1"/>
</dbReference>
<dbReference type="SUPFAM" id="SSF48452">
    <property type="entry name" value="TPR-like"/>
    <property type="match status" value="1"/>
</dbReference>
<reference evidence="4" key="2">
    <citation type="journal article" date="2023" name="Microbiome">
        <title>Synthase-selected sorting approach identifies a beta-lactone synthase in a nudibranch symbiotic bacterium.</title>
        <authorList>
            <person name="Dzunkova M."/>
            <person name="La Clair J.J."/>
            <person name="Tyml T."/>
            <person name="Doud D."/>
            <person name="Schulz F."/>
            <person name="Piquer-Esteban S."/>
            <person name="Porcel Sanchis D."/>
            <person name="Osborn A."/>
            <person name="Robinson D."/>
            <person name="Louie K.B."/>
            <person name="Bowen B.P."/>
            <person name="Bowers R.M."/>
            <person name="Lee J."/>
            <person name="Arnau V."/>
            <person name="Diaz-Villanueva W."/>
            <person name="Stepanauskas R."/>
            <person name="Gosliner T."/>
            <person name="Date S.V."/>
            <person name="Northen T.R."/>
            <person name="Cheng J.F."/>
            <person name="Burkart M.D."/>
            <person name="Woyke T."/>
        </authorList>
    </citation>
    <scope>NUCLEOTIDE SEQUENCE</scope>
    <source>
        <strain evidence="4">Df01</strain>
    </source>
</reference>
<dbReference type="NCBIfam" id="TIGR03142">
    <property type="entry name" value="cytochro_ccmI"/>
    <property type="match status" value="1"/>
</dbReference>
<dbReference type="Proteomes" id="UP001168167">
    <property type="component" value="Unassembled WGS sequence"/>
</dbReference>
<evidence type="ECO:0000313" key="4">
    <source>
        <dbReference type="EMBL" id="MDM5147446.1"/>
    </source>
</evidence>
<evidence type="ECO:0000256" key="2">
    <source>
        <dbReference type="SAM" id="Phobius"/>
    </source>
</evidence>
<feature type="transmembrane region" description="Helical" evidence="2">
    <location>
        <begin position="6"/>
        <end position="25"/>
    </location>
</feature>
<feature type="transmembrane region" description="Helical" evidence="2">
    <location>
        <begin position="98"/>
        <end position="116"/>
    </location>
</feature>
<dbReference type="InterPro" id="IPR011990">
    <property type="entry name" value="TPR-like_helical_dom_sf"/>
</dbReference>
<dbReference type="InterPro" id="IPR056412">
    <property type="entry name" value="Ig_CycH"/>
</dbReference>
<dbReference type="EMBL" id="JANQAO010000002">
    <property type="protein sequence ID" value="MDM5147446.1"/>
    <property type="molecule type" value="Genomic_DNA"/>
</dbReference>
<reference evidence="4" key="1">
    <citation type="submission" date="2022-08" db="EMBL/GenBank/DDBJ databases">
        <authorList>
            <person name="Dzunkova M."/>
            <person name="La Clair J."/>
            <person name="Tyml T."/>
            <person name="Doud D."/>
            <person name="Schulz F."/>
            <person name="Piquer S."/>
            <person name="Porcel Sanchis D."/>
            <person name="Osborn A."/>
            <person name="Robinson D."/>
            <person name="Louie K.B."/>
            <person name="Bowen B.P."/>
            <person name="Bowers R."/>
            <person name="Lee J."/>
            <person name="Arnau Llombart V."/>
            <person name="Diaz Villanueva W."/>
            <person name="Gosliner T."/>
            <person name="Northen T."/>
            <person name="Cheng J.-F."/>
            <person name="Burkart M.D."/>
            <person name="Woyke T."/>
        </authorList>
    </citation>
    <scope>NUCLEOTIDE SEQUENCE</scope>
    <source>
        <strain evidence="4">Df01</strain>
    </source>
</reference>
<proteinExistence type="predicted"/>
<dbReference type="Pfam" id="PF23892">
    <property type="entry name" value="Ig_CycH"/>
    <property type="match status" value="1"/>
</dbReference>
<keyword evidence="1" id="KW-0201">Cytochrome c-type biogenesis</keyword>
<gene>
    <name evidence="4" type="primary">ccmI</name>
    <name evidence="4" type="ORF">NQX30_03555</name>
</gene>
<evidence type="ECO:0000259" key="3">
    <source>
        <dbReference type="Pfam" id="PF23892"/>
    </source>
</evidence>
<accession>A0ABT7QL57</accession>
<keyword evidence="2" id="KW-0812">Transmembrane</keyword>
<keyword evidence="2" id="KW-0472">Membrane</keyword>